<proteinExistence type="predicted"/>
<name>A0A4R0R0U8_9APHY</name>
<dbReference type="EMBL" id="RWJN01000605">
    <property type="protein sequence ID" value="TCD60392.1"/>
    <property type="molecule type" value="Genomic_DNA"/>
</dbReference>
<reference evidence="1 2" key="1">
    <citation type="submission" date="2018-11" db="EMBL/GenBank/DDBJ databases">
        <title>Genome assembly of Steccherinum ochraceum LE-BIN_3174, the white-rot fungus of the Steccherinaceae family (The Residual Polyporoid clade, Polyporales, Basidiomycota).</title>
        <authorList>
            <person name="Fedorova T.V."/>
            <person name="Glazunova O.A."/>
            <person name="Landesman E.O."/>
            <person name="Moiseenko K.V."/>
            <person name="Psurtseva N.V."/>
            <person name="Savinova O.S."/>
            <person name="Shakhova N.V."/>
            <person name="Tyazhelova T.V."/>
            <person name="Vasina D.V."/>
        </authorList>
    </citation>
    <scope>NUCLEOTIDE SEQUENCE [LARGE SCALE GENOMIC DNA]</scope>
    <source>
        <strain evidence="1 2">LE-BIN_3174</strain>
    </source>
</reference>
<keyword evidence="2" id="KW-1185">Reference proteome</keyword>
<protein>
    <submittedName>
        <fullName evidence="1">Uncharacterized protein</fullName>
    </submittedName>
</protein>
<gene>
    <name evidence="1" type="ORF">EIP91_010245</name>
</gene>
<organism evidence="1 2">
    <name type="scientific">Steccherinum ochraceum</name>
    <dbReference type="NCBI Taxonomy" id="92696"/>
    <lineage>
        <taxon>Eukaryota</taxon>
        <taxon>Fungi</taxon>
        <taxon>Dikarya</taxon>
        <taxon>Basidiomycota</taxon>
        <taxon>Agaricomycotina</taxon>
        <taxon>Agaricomycetes</taxon>
        <taxon>Polyporales</taxon>
        <taxon>Steccherinaceae</taxon>
        <taxon>Steccherinum</taxon>
    </lineage>
</organism>
<dbReference type="AlphaFoldDB" id="A0A4R0R0U8"/>
<sequence>MTVTLVGYKISARSILKWAYETRRLDKSDLQLSEEDRFRGAYNQARELIEDTDEGVSLRMLGESNVAKCDYMVAINEYFFDHSGDTEEDHHREVKRALEEHGFKDLEFKVWKKSSR</sequence>
<accession>A0A4R0R0U8</accession>
<comment type="caution">
    <text evidence="1">The sequence shown here is derived from an EMBL/GenBank/DDBJ whole genome shotgun (WGS) entry which is preliminary data.</text>
</comment>
<dbReference type="Proteomes" id="UP000292702">
    <property type="component" value="Unassembled WGS sequence"/>
</dbReference>
<dbReference type="STRING" id="92696.A0A4R0R0U8"/>
<evidence type="ECO:0000313" key="2">
    <source>
        <dbReference type="Proteomes" id="UP000292702"/>
    </source>
</evidence>
<evidence type="ECO:0000313" key="1">
    <source>
        <dbReference type="EMBL" id="TCD60392.1"/>
    </source>
</evidence>